<comment type="similarity">
    <text evidence="2">Belongs to the LEG1 family.</text>
</comment>
<dbReference type="GO" id="GO:0005615">
    <property type="term" value="C:extracellular space"/>
    <property type="evidence" value="ECO:0007669"/>
    <property type="project" value="TreeGrafter"/>
</dbReference>
<dbReference type="GeneTree" id="ENSGT00390000004904"/>
<gene>
    <name evidence="7" type="primary">c22h6orf58</name>
</gene>
<dbReference type="InParanoid" id="A0A671YDH8"/>
<evidence type="ECO:0000313" key="8">
    <source>
        <dbReference type="Proteomes" id="UP000472265"/>
    </source>
</evidence>
<comment type="subcellular location">
    <subcellularLocation>
        <location evidence="1">Secreted</location>
    </subcellularLocation>
</comment>
<reference evidence="7" key="1">
    <citation type="submission" date="2021-04" db="EMBL/GenBank/DDBJ databases">
        <authorList>
            <consortium name="Wellcome Sanger Institute Data Sharing"/>
        </authorList>
    </citation>
    <scope>NUCLEOTIDE SEQUENCE [LARGE SCALE GENOMIC DNA]</scope>
</reference>
<dbReference type="AlphaFoldDB" id="A0A671YDH8"/>
<organism evidence="7 8">
    <name type="scientific">Sparus aurata</name>
    <name type="common">Gilthead sea bream</name>
    <dbReference type="NCBI Taxonomy" id="8175"/>
    <lineage>
        <taxon>Eukaryota</taxon>
        <taxon>Metazoa</taxon>
        <taxon>Chordata</taxon>
        <taxon>Craniata</taxon>
        <taxon>Vertebrata</taxon>
        <taxon>Euteleostomi</taxon>
        <taxon>Actinopterygii</taxon>
        <taxon>Neopterygii</taxon>
        <taxon>Teleostei</taxon>
        <taxon>Neoteleostei</taxon>
        <taxon>Acanthomorphata</taxon>
        <taxon>Eupercaria</taxon>
        <taxon>Spariformes</taxon>
        <taxon>Sparidae</taxon>
        <taxon>Sparus</taxon>
    </lineage>
</organism>
<evidence type="ECO:0000313" key="7">
    <source>
        <dbReference type="Ensembl" id="ENSSAUP00010060488.1"/>
    </source>
</evidence>
<name>A0A671YDH8_SPAAU</name>
<reference evidence="7" key="2">
    <citation type="submission" date="2025-08" db="UniProtKB">
        <authorList>
            <consortium name="Ensembl"/>
        </authorList>
    </citation>
    <scope>IDENTIFICATION</scope>
</reference>
<evidence type="ECO:0000256" key="4">
    <source>
        <dbReference type="ARBA" id="ARBA00022729"/>
    </source>
</evidence>
<reference evidence="7" key="3">
    <citation type="submission" date="2025-09" db="UniProtKB">
        <authorList>
            <consortium name="Ensembl"/>
        </authorList>
    </citation>
    <scope>IDENTIFICATION</scope>
</reference>
<dbReference type="Proteomes" id="UP000472265">
    <property type="component" value="Chromosome 22"/>
</dbReference>
<evidence type="ECO:0000256" key="6">
    <source>
        <dbReference type="SAM" id="MobiDB-lite"/>
    </source>
</evidence>
<dbReference type="Ensembl" id="ENSSAUT00010063427.1">
    <property type="protein sequence ID" value="ENSSAUP00010060488.1"/>
    <property type="gene ID" value="ENSSAUG00010024508.1"/>
</dbReference>
<evidence type="ECO:0000256" key="1">
    <source>
        <dbReference type="ARBA" id="ARBA00004613"/>
    </source>
</evidence>
<feature type="region of interest" description="Disordered" evidence="6">
    <location>
        <begin position="399"/>
        <end position="431"/>
    </location>
</feature>
<dbReference type="FunCoup" id="A0A671YDH8">
    <property type="interactions" value="1140"/>
</dbReference>
<feature type="compositionally biased region" description="Basic and acidic residues" evidence="6">
    <location>
        <begin position="399"/>
        <end position="424"/>
    </location>
</feature>
<keyword evidence="4" id="KW-0732">Signal</keyword>
<evidence type="ECO:0000256" key="2">
    <source>
        <dbReference type="ARBA" id="ARBA00009122"/>
    </source>
</evidence>
<evidence type="ECO:0000256" key="3">
    <source>
        <dbReference type="ARBA" id="ARBA00022525"/>
    </source>
</evidence>
<dbReference type="OMA" id="WHYPERL"/>
<dbReference type="Pfam" id="PF05612">
    <property type="entry name" value="Leg1"/>
    <property type="match status" value="1"/>
</dbReference>
<evidence type="ECO:0000256" key="5">
    <source>
        <dbReference type="ARBA" id="ARBA00023180"/>
    </source>
</evidence>
<keyword evidence="8" id="KW-1185">Reference proteome</keyword>
<dbReference type="InterPro" id="IPR008499">
    <property type="entry name" value="Leg1"/>
</dbReference>
<evidence type="ECO:0008006" key="9">
    <source>
        <dbReference type="Google" id="ProtNLM"/>
    </source>
</evidence>
<dbReference type="PANTHER" id="PTHR18820">
    <property type="entry name" value="LEG1"/>
    <property type="match status" value="1"/>
</dbReference>
<dbReference type="PANTHER" id="PTHR18820:SF1">
    <property type="entry name" value="PROTEIN LEG1 HOMOLOG"/>
    <property type="match status" value="1"/>
</dbReference>
<sequence>MAKGERVYLCVCSCGSEHVNVGREYISLVSVQRLSVLLTLTLSAVMLHPTVLGLLLACAVSLSSSAVVLENGMPILWAHTAGQVTDMPIQEGILTPDPWNYLQRMSLLRLTISATDPFLGCMGGNATDSPLWGLALQLGWMLTSGRLADPTGTTTCGLQTGDTMCISPQSWWGCVNYFTSVLPFLSAAQQGFMGPGVQVQMMVPEGVTDYCTTYTDCAAKYADPMTKWDAFFQGLSAETDPSVSDNEKKDNLLGLYWDAQTSSTHATAACNDRKVSYSSTEKNFMRSWLNSAEYVSASRFQSSLEKSKVFLEPLPSRILQEADVAPNIADLSLEENSTLSTFSWLDRINTLLGMADTHTHTHTHTHTQTHTLSFLRLILIMSSSRWVAGDHVEKSHVYLRDQRERQGDDGAADDESHRSNDQLHLRRHSNN</sequence>
<proteinExistence type="inferred from homology"/>
<keyword evidence="5" id="KW-0325">Glycoprotein</keyword>
<accession>A0A671YDH8</accession>
<keyword evidence="3" id="KW-0964">Secreted</keyword>
<protein>
    <recommendedName>
        <fullName evidence="9">Protein LEG1 homolog</fullName>
    </recommendedName>
</protein>